<dbReference type="InterPro" id="IPR005844">
    <property type="entry name" value="A-D-PHexomutase_a/b/a-I"/>
</dbReference>
<evidence type="ECO:0000259" key="11">
    <source>
        <dbReference type="Pfam" id="PF02879"/>
    </source>
</evidence>
<evidence type="ECO:0000256" key="3">
    <source>
        <dbReference type="ARBA" id="ARBA00010231"/>
    </source>
</evidence>
<feature type="domain" description="Alpha-D-phosphohexomutase alpha/beta/alpha" evidence="12">
    <location>
        <begin position="295"/>
        <end position="407"/>
    </location>
</feature>
<evidence type="ECO:0000313" key="14">
    <source>
        <dbReference type="Proteomes" id="UP001595791"/>
    </source>
</evidence>
<comment type="cofactor">
    <cofactor evidence="2">
        <name>Mg(2+)</name>
        <dbReference type="ChEBI" id="CHEBI:18420"/>
    </cofactor>
</comment>
<keyword evidence="5" id="KW-0597">Phosphoprotein</keyword>
<dbReference type="PANTHER" id="PTHR22573">
    <property type="entry name" value="PHOSPHOHEXOMUTASE FAMILY MEMBER"/>
    <property type="match status" value="1"/>
</dbReference>
<dbReference type="RefSeq" id="WP_378167112.1">
    <property type="nucleotide sequence ID" value="NZ_JBHSBU010000001.1"/>
</dbReference>
<dbReference type="Proteomes" id="UP001595791">
    <property type="component" value="Unassembled WGS sequence"/>
</dbReference>
<accession>A0ABV8MTC4</accession>
<evidence type="ECO:0000256" key="8">
    <source>
        <dbReference type="ARBA" id="ARBA00023235"/>
    </source>
</evidence>
<evidence type="ECO:0000256" key="5">
    <source>
        <dbReference type="ARBA" id="ARBA00022553"/>
    </source>
</evidence>
<evidence type="ECO:0000256" key="4">
    <source>
        <dbReference type="ARBA" id="ARBA00012728"/>
    </source>
</evidence>
<evidence type="ECO:0000259" key="12">
    <source>
        <dbReference type="Pfam" id="PF02880"/>
    </source>
</evidence>
<dbReference type="InterPro" id="IPR016055">
    <property type="entry name" value="A-D-PHexomutase_a/b/a-I/II/III"/>
</dbReference>
<dbReference type="EMBL" id="JBHSBU010000001">
    <property type="protein sequence ID" value="MFC4161314.1"/>
    <property type="molecule type" value="Genomic_DNA"/>
</dbReference>
<feature type="domain" description="Alpha-D-phosphohexomutase alpha/beta/alpha" evidence="11">
    <location>
        <begin position="201"/>
        <end position="286"/>
    </location>
</feature>
<evidence type="ECO:0000256" key="1">
    <source>
        <dbReference type="ARBA" id="ARBA00000443"/>
    </source>
</evidence>
<evidence type="ECO:0000256" key="7">
    <source>
        <dbReference type="ARBA" id="ARBA00022842"/>
    </source>
</evidence>
<dbReference type="PROSITE" id="PS00710">
    <property type="entry name" value="PGM_PMM"/>
    <property type="match status" value="1"/>
</dbReference>
<dbReference type="InterPro" id="IPR005845">
    <property type="entry name" value="A-D-PHexomutase_a/b/a-II"/>
</dbReference>
<dbReference type="InterPro" id="IPR005841">
    <property type="entry name" value="Alpha-D-phosphohexomutase_SF"/>
</dbReference>
<dbReference type="InterPro" id="IPR045244">
    <property type="entry name" value="PGM"/>
</dbReference>
<comment type="caution">
    <text evidence="13">The sequence shown here is derived from an EMBL/GenBank/DDBJ whole genome shotgun (WGS) entry which is preliminary data.</text>
</comment>
<sequence>MALITHSTVPIPNQLPGTSGLRKKVAVFQQPHYLENFVQAIFDAVPALRGATLVLGGDGRFHNAQAVQTIIKMAAANGVARLVVGQDGLLSTPALSHLVRSEQAAGGIVLSASHNPGGPEGDFGIKFNAANGGPAPERLTAAIHAKTLEIREYRLSDAADVDLSRLGGTALDGMQIEVVDPVADYAGLMQRLIDFDAIAYWLKAGHRLRIDALHAIGGPYASHLFENLLGAAPGSVVNARPLADFGGWHPDPNPVYAAHLVDLMAAADAPDFAAAFDGDADRNMILGRAVTVTPSDSLAVLAANARLLPQFRDGLPGVARSMPTSRAVDVVAAAQGFDCFETPTGWKFFGNLLDAGRIGLCGEESYGTGASHVREKDGVWAALAWLNLIAVRRSSVAEVLAQHWATFGRHFYSRHDYEGLAQSAGDAVMARLRDRLAGLPGTAVQAMTVKQADDFAYTDPVDGAVAQRQGVRIEFDGGARAVFRLSGTGTEGATLRIYLERYATDPAQYGLPTQPALARVIAAAAELADLPTLTGRSAADVVT</sequence>
<evidence type="ECO:0000256" key="6">
    <source>
        <dbReference type="ARBA" id="ARBA00022723"/>
    </source>
</evidence>
<evidence type="ECO:0000259" key="10">
    <source>
        <dbReference type="Pfam" id="PF02878"/>
    </source>
</evidence>
<protein>
    <recommendedName>
        <fullName evidence="4">phosphoglucomutase (alpha-D-glucose-1,6-bisphosphate-dependent)</fullName>
        <ecNumber evidence="4">5.4.2.2</ecNumber>
    </recommendedName>
</protein>
<dbReference type="PANTHER" id="PTHR22573:SF2">
    <property type="entry name" value="PHOSPHOGLUCOMUTASE"/>
    <property type="match status" value="1"/>
</dbReference>
<evidence type="ECO:0000313" key="13">
    <source>
        <dbReference type="EMBL" id="MFC4161314.1"/>
    </source>
</evidence>
<dbReference type="NCBIfam" id="NF005737">
    <property type="entry name" value="PRK07564.1-1"/>
    <property type="match status" value="1"/>
</dbReference>
<reference evidence="14" key="1">
    <citation type="journal article" date="2019" name="Int. J. Syst. Evol. Microbiol.">
        <title>The Global Catalogue of Microorganisms (GCM) 10K type strain sequencing project: providing services to taxonomists for standard genome sequencing and annotation.</title>
        <authorList>
            <consortium name="The Broad Institute Genomics Platform"/>
            <consortium name="The Broad Institute Genome Sequencing Center for Infectious Disease"/>
            <person name="Wu L."/>
            <person name="Ma J."/>
        </authorList>
    </citation>
    <scope>NUCLEOTIDE SEQUENCE [LARGE SCALE GENOMIC DNA]</scope>
    <source>
        <strain evidence="14">LMG 29894</strain>
    </source>
</reference>
<dbReference type="EC" id="5.4.2.2" evidence="4"/>
<feature type="domain" description="Alpha-D-phosphohexomutase alpha/beta/alpha" evidence="10">
    <location>
        <begin position="14"/>
        <end position="153"/>
    </location>
</feature>
<dbReference type="InterPro" id="IPR005846">
    <property type="entry name" value="A-D-PHexomutase_a/b/a-III"/>
</dbReference>
<name>A0ABV8MTC4_9NEIS</name>
<dbReference type="Pfam" id="PF02880">
    <property type="entry name" value="PGM_PMM_III"/>
    <property type="match status" value="1"/>
</dbReference>
<dbReference type="Gene3D" id="3.30.310.50">
    <property type="entry name" value="Alpha-D-phosphohexomutase, C-terminal domain"/>
    <property type="match status" value="1"/>
</dbReference>
<dbReference type="PRINTS" id="PR00509">
    <property type="entry name" value="PGMPMM"/>
</dbReference>
<dbReference type="Pfam" id="PF24947">
    <property type="entry name" value="PGM1_C_vert_fung"/>
    <property type="match status" value="1"/>
</dbReference>
<comment type="catalytic activity">
    <reaction evidence="1">
        <text>alpha-D-glucose 1-phosphate = alpha-D-glucose 6-phosphate</text>
        <dbReference type="Rhea" id="RHEA:23536"/>
        <dbReference type="ChEBI" id="CHEBI:58225"/>
        <dbReference type="ChEBI" id="CHEBI:58601"/>
        <dbReference type="EC" id="5.4.2.2"/>
    </reaction>
</comment>
<organism evidence="13 14">
    <name type="scientific">Chitinimonas lacunae</name>
    <dbReference type="NCBI Taxonomy" id="1963018"/>
    <lineage>
        <taxon>Bacteria</taxon>
        <taxon>Pseudomonadati</taxon>
        <taxon>Pseudomonadota</taxon>
        <taxon>Betaproteobacteria</taxon>
        <taxon>Neisseriales</taxon>
        <taxon>Chitinibacteraceae</taxon>
        <taxon>Chitinimonas</taxon>
    </lineage>
</organism>
<evidence type="ECO:0000256" key="2">
    <source>
        <dbReference type="ARBA" id="ARBA00001946"/>
    </source>
</evidence>
<gene>
    <name evidence="13" type="ORF">ACFOW7_18400</name>
</gene>
<dbReference type="SUPFAM" id="SSF55957">
    <property type="entry name" value="Phosphoglucomutase, C-terminal domain"/>
    <property type="match status" value="1"/>
</dbReference>
<dbReference type="InterPro" id="IPR016066">
    <property type="entry name" value="A-D-PHexomutase_CS"/>
</dbReference>
<dbReference type="SUPFAM" id="SSF53738">
    <property type="entry name" value="Phosphoglucomutase, first 3 domains"/>
    <property type="match status" value="3"/>
</dbReference>
<proteinExistence type="inferred from homology"/>
<dbReference type="Gene3D" id="3.40.120.10">
    <property type="entry name" value="Alpha-D-Glucose-1,6-Bisphosphate, subunit A, domain 3"/>
    <property type="match status" value="3"/>
</dbReference>
<comment type="similarity">
    <text evidence="3 9">Belongs to the phosphohexose mutase family.</text>
</comment>
<keyword evidence="8 13" id="KW-0413">Isomerase</keyword>
<keyword evidence="6 9" id="KW-0479">Metal-binding</keyword>
<dbReference type="GO" id="GO:0004614">
    <property type="term" value="F:phosphoglucomutase activity"/>
    <property type="evidence" value="ECO:0007669"/>
    <property type="project" value="UniProtKB-EC"/>
</dbReference>
<evidence type="ECO:0000256" key="9">
    <source>
        <dbReference type="RuleBase" id="RU004326"/>
    </source>
</evidence>
<dbReference type="Pfam" id="PF02879">
    <property type="entry name" value="PGM_PMM_II"/>
    <property type="match status" value="1"/>
</dbReference>
<dbReference type="Pfam" id="PF02878">
    <property type="entry name" value="PGM_PMM_I"/>
    <property type="match status" value="1"/>
</dbReference>
<dbReference type="InterPro" id="IPR036900">
    <property type="entry name" value="A-D-PHexomutase_C_sf"/>
</dbReference>
<keyword evidence="7 9" id="KW-0460">Magnesium</keyword>
<keyword evidence="14" id="KW-1185">Reference proteome</keyword>